<feature type="coiled-coil region" evidence="13">
    <location>
        <begin position="480"/>
        <end position="507"/>
    </location>
</feature>
<evidence type="ECO:0000256" key="11">
    <source>
        <dbReference type="ARBA" id="ARBA00023136"/>
    </source>
</evidence>
<evidence type="ECO:0000256" key="2">
    <source>
        <dbReference type="ARBA" id="ARBA00004536"/>
    </source>
</evidence>
<keyword evidence="8" id="KW-0965">Cell junction</keyword>
<accession>A0A168QUF3</accession>
<evidence type="ECO:0000256" key="13">
    <source>
        <dbReference type="SAM" id="Coils"/>
    </source>
</evidence>
<proteinExistence type="inferred from homology"/>
<dbReference type="PANTHER" id="PTHR15989">
    <property type="entry name" value="VEZATIN"/>
    <property type="match status" value="1"/>
</dbReference>
<dbReference type="GO" id="GO:0098609">
    <property type="term" value="P:cell-cell adhesion"/>
    <property type="evidence" value="ECO:0007669"/>
    <property type="project" value="InterPro"/>
</dbReference>
<protein>
    <recommendedName>
        <fullName evidence="5">Vezatin</fullName>
    </recommendedName>
</protein>
<evidence type="ECO:0000256" key="7">
    <source>
        <dbReference type="ARBA" id="ARBA00022692"/>
    </source>
</evidence>
<evidence type="ECO:0000256" key="1">
    <source>
        <dbReference type="ARBA" id="ARBA00004123"/>
    </source>
</evidence>
<feature type="compositionally biased region" description="Basic and acidic residues" evidence="14">
    <location>
        <begin position="586"/>
        <end position="599"/>
    </location>
</feature>
<evidence type="ECO:0000256" key="6">
    <source>
        <dbReference type="ARBA" id="ARBA00022475"/>
    </source>
</evidence>
<feature type="compositionally biased region" description="Polar residues" evidence="14">
    <location>
        <begin position="600"/>
        <end position="611"/>
    </location>
</feature>
<dbReference type="InterPro" id="IPR026858">
    <property type="entry name" value="Vezatin"/>
</dbReference>
<evidence type="ECO:0000259" key="15">
    <source>
        <dbReference type="Pfam" id="PF12632"/>
    </source>
</evidence>
<keyword evidence="11" id="KW-0472">Membrane</keyword>
<dbReference type="AlphaFoldDB" id="A0A168QUF3"/>
<keyword evidence="12" id="KW-0539">Nucleus</keyword>
<sequence>MTDFVGYEDTPVGDYLKSVGEANVKPAPLHLGIHHSNMAPKSSAVSQLSESLYRYWRQSLFHDTFSVSLPIKEESAFEEKFKYLIATSPLLSDTLSTHPKQQPQRQQSSLPPFHSIAAHTRSAKIGTMATLSALFAAVGLERILPLQQSQRQKETTSTLVLKGMTTPTVTMALASGVSLYFIYRHLRRSSIRKLYQRALTQLQDLLDQSQILDSKVNRALLTIQEIELVSRGYRLSTPPSSIVRIEESSKSKRCARLRRELSGLLRHAFIVYEETIIDMTHTVSKPTLSRLFDMYNIHSVASLSSVSVAPTLTPTPTKMMTPTNDDLDDDEWITLDYLRTLAQLMHLKRRECMLQFLALTVMTGNHDSMRNGYESGWRNVNTILDTLGKETRGFVNTVKVAMETEFCKSSTLDLDSTDTSSSSSSSLSTNTDTRHFMQGLSTLDQHLRTMEARVYLCHDELQRRQRILASTRTHRNNADKSLLEQQQQSLKREYMAMQNDIQQLVNEWDTGRHALETLLTPTPPPMIDTLTSTTEIIPSPLPSPTMTPIDHVKEDRPPFVLTTDESSDLYTLPSKAFVYDSTMHNSRSERITDLREKANETPSQMDSQTMVPESKDPHQ</sequence>
<feature type="domain" description="Myosin-binding" evidence="15">
    <location>
        <begin position="151"/>
        <end position="448"/>
    </location>
</feature>
<feature type="region of interest" description="Disordered" evidence="14">
    <location>
        <begin position="412"/>
        <end position="431"/>
    </location>
</feature>
<dbReference type="Proteomes" id="UP000078561">
    <property type="component" value="Unassembled WGS sequence"/>
</dbReference>
<dbReference type="InParanoid" id="A0A168QUF3"/>
<reference evidence="16" key="1">
    <citation type="submission" date="2016-04" db="EMBL/GenBank/DDBJ databases">
        <authorList>
            <person name="Evans L.H."/>
            <person name="Alamgir A."/>
            <person name="Owens N."/>
            <person name="Weber N.D."/>
            <person name="Virtaneva K."/>
            <person name="Barbian K."/>
            <person name="Babar A."/>
            <person name="Rosenke K."/>
        </authorList>
    </citation>
    <scope>NUCLEOTIDE SEQUENCE [LARGE SCALE GENOMIC DNA]</scope>
    <source>
        <strain evidence="16">CBS 101.48</strain>
    </source>
</reference>
<organism evidence="16">
    <name type="scientific">Absidia glauca</name>
    <name type="common">Pin mould</name>
    <dbReference type="NCBI Taxonomy" id="4829"/>
    <lineage>
        <taxon>Eukaryota</taxon>
        <taxon>Fungi</taxon>
        <taxon>Fungi incertae sedis</taxon>
        <taxon>Mucoromycota</taxon>
        <taxon>Mucoromycotina</taxon>
        <taxon>Mucoromycetes</taxon>
        <taxon>Mucorales</taxon>
        <taxon>Cunninghamellaceae</taxon>
        <taxon>Absidia</taxon>
    </lineage>
</organism>
<evidence type="ECO:0000256" key="9">
    <source>
        <dbReference type="ARBA" id="ARBA00022989"/>
    </source>
</evidence>
<name>A0A168QUF3_ABSGL</name>
<evidence type="ECO:0000313" key="17">
    <source>
        <dbReference type="Proteomes" id="UP000078561"/>
    </source>
</evidence>
<evidence type="ECO:0000256" key="4">
    <source>
        <dbReference type="ARBA" id="ARBA00007245"/>
    </source>
</evidence>
<evidence type="ECO:0000256" key="5">
    <source>
        <dbReference type="ARBA" id="ARBA00018125"/>
    </source>
</evidence>
<keyword evidence="17" id="KW-1185">Reference proteome</keyword>
<dbReference type="GO" id="GO:0005886">
    <property type="term" value="C:plasma membrane"/>
    <property type="evidence" value="ECO:0007669"/>
    <property type="project" value="UniProtKB-SubCell"/>
</dbReference>
<gene>
    <name evidence="16" type="primary">ABSGL_11453.1 scaffold 12295</name>
</gene>
<evidence type="ECO:0000256" key="8">
    <source>
        <dbReference type="ARBA" id="ARBA00022949"/>
    </source>
</evidence>
<keyword evidence="10 13" id="KW-0175">Coiled coil</keyword>
<dbReference type="PANTHER" id="PTHR15989:SF5">
    <property type="entry name" value="VEZATIN"/>
    <property type="match status" value="1"/>
</dbReference>
<dbReference type="Pfam" id="PF12632">
    <property type="entry name" value="Vezatin"/>
    <property type="match status" value="1"/>
</dbReference>
<dbReference type="EMBL" id="LT554468">
    <property type="protein sequence ID" value="SAM05578.1"/>
    <property type="molecule type" value="Genomic_DNA"/>
</dbReference>
<dbReference type="OrthoDB" id="21151at2759"/>
<keyword evidence="6" id="KW-1003">Cell membrane</keyword>
<dbReference type="OMA" id="RIEANSQ"/>
<evidence type="ECO:0000256" key="10">
    <source>
        <dbReference type="ARBA" id="ARBA00023054"/>
    </source>
</evidence>
<keyword evidence="9" id="KW-1133">Transmembrane helix</keyword>
<dbReference type="GO" id="GO:0005634">
    <property type="term" value="C:nucleus"/>
    <property type="evidence" value="ECO:0007669"/>
    <property type="project" value="UniProtKB-SubCell"/>
</dbReference>
<feature type="region of interest" description="Disordered" evidence="14">
    <location>
        <begin position="583"/>
        <end position="619"/>
    </location>
</feature>
<comment type="similarity">
    <text evidence="4">Belongs to the vezatin family.</text>
</comment>
<evidence type="ECO:0000256" key="12">
    <source>
        <dbReference type="ARBA" id="ARBA00023242"/>
    </source>
</evidence>
<dbReference type="GO" id="GO:0017022">
    <property type="term" value="F:myosin binding"/>
    <property type="evidence" value="ECO:0007669"/>
    <property type="project" value="InterPro"/>
</dbReference>
<dbReference type="InterPro" id="IPR026859">
    <property type="entry name" value="Myosin-bd"/>
</dbReference>
<dbReference type="STRING" id="4829.A0A168QUF3"/>
<evidence type="ECO:0000256" key="3">
    <source>
        <dbReference type="ARBA" id="ARBA00004651"/>
    </source>
</evidence>
<evidence type="ECO:0000313" key="16">
    <source>
        <dbReference type="EMBL" id="SAM05578.1"/>
    </source>
</evidence>
<evidence type="ECO:0000256" key="14">
    <source>
        <dbReference type="SAM" id="MobiDB-lite"/>
    </source>
</evidence>
<comment type="subcellular location">
    <subcellularLocation>
        <location evidence="2">Cell junction</location>
        <location evidence="2">Adherens junction</location>
    </subcellularLocation>
    <subcellularLocation>
        <location evidence="3">Cell membrane</location>
        <topology evidence="3">Multi-pass membrane protein</topology>
    </subcellularLocation>
    <subcellularLocation>
        <location evidence="1">Nucleus</location>
    </subcellularLocation>
</comment>
<keyword evidence="7" id="KW-0812">Transmembrane</keyword>